<reference evidence="4" key="2">
    <citation type="submission" date="2011-02" db="EMBL/GenBank/DDBJ databases">
        <authorList>
            <person name="MacLean D."/>
        </authorList>
    </citation>
    <scope>NUCLEOTIDE SEQUENCE</scope>
</reference>
<dbReference type="InterPro" id="IPR006600">
    <property type="entry name" value="HTH_CenpB_DNA-bd_dom"/>
</dbReference>
<dbReference type="GO" id="GO:0003677">
    <property type="term" value="F:DNA binding"/>
    <property type="evidence" value="ECO:0007669"/>
    <property type="project" value="UniProtKB-KW"/>
</dbReference>
<evidence type="ECO:0000313" key="4">
    <source>
        <dbReference type="EMBL" id="CCA21800.1"/>
    </source>
</evidence>
<accession>F0WKJ4</accession>
<protein>
    <submittedName>
        <fullName evidence="4">AlNc14C134G7046 protein</fullName>
    </submittedName>
</protein>
<sequence length="147" mass="16909">MPREQKRPPGGQGRQNTKYSRANDTYGKMLDVINHLCQKNDMQRTLDEFYGHLTHEKRDTDRKLIYTSVKQRTHIEEMCRVVIEASQKSTREKGTTAVISREDVIKLWVNSLRREGTPISALTLELKAQSVAEDEDVLSDVFTGAWS</sequence>
<dbReference type="EMBL" id="FR824179">
    <property type="protein sequence ID" value="CCA21800.1"/>
    <property type="molecule type" value="Genomic_DNA"/>
</dbReference>
<evidence type="ECO:0000256" key="2">
    <source>
        <dbReference type="SAM" id="MobiDB-lite"/>
    </source>
</evidence>
<name>F0WKJ4_9STRA</name>
<feature type="region of interest" description="Disordered" evidence="2">
    <location>
        <begin position="1"/>
        <end position="22"/>
    </location>
</feature>
<proteinExistence type="predicted"/>
<evidence type="ECO:0000259" key="3">
    <source>
        <dbReference type="PROSITE" id="PS51253"/>
    </source>
</evidence>
<feature type="domain" description="HTH CENPB-type" evidence="3">
    <location>
        <begin position="89"/>
        <end position="147"/>
    </location>
</feature>
<keyword evidence="1" id="KW-0238">DNA-binding</keyword>
<dbReference type="AlphaFoldDB" id="F0WKJ4"/>
<gene>
    <name evidence="4" type="primary">AlNc14C134G7046</name>
    <name evidence="4" type="ORF">ALNC14_079430</name>
</gene>
<organism evidence="4">
    <name type="scientific">Albugo laibachii Nc14</name>
    <dbReference type="NCBI Taxonomy" id="890382"/>
    <lineage>
        <taxon>Eukaryota</taxon>
        <taxon>Sar</taxon>
        <taxon>Stramenopiles</taxon>
        <taxon>Oomycota</taxon>
        <taxon>Peronosporomycetes</taxon>
        <taxon>Albuginales</taxon>
        <taxon>Albuginaceae</taxon>
        <taxon>Albugo</taxon>
    </lineage>
</organism>
<evidence type="ECO:0000256" key="1">
    <source>
        <dbReference type="ARBA" id="ARBA00023125"/>
    </source>
</evidence>
<reference evidence="4" key="1">
    <citation type="journal article" date="2011" name="PLoS Biol.">
        <title>Gene gain and loss during evolution of obligate parasitism in the white rust pathogen of Arabidopsis thaliana.</title>
        <authorList>
            <person name="Kemen E."/>
            <person name="Gardiner A."/>
            <person name="Schultz-Larsen T."/>
            <person name="Kemen A.C."/>
            <person name="Balmuth A.L."/>
            <person name="Robert-Seilaniantz A."/>
            <person name="Bailey K."/>
            <person name="Holub E."/>
            <person name="Studholme D.J."/>
            <person name="Maclean D."/>
            <person name="Jones J.D."/>
        </authorList>
    </citation>
    <scope>NUCLEOTIDE SEQUENCE</scope>
</reference>
<dbReference type="HOGENOM" id="CLU_031434_2_0_1"/>
<dbReference type="PROSITE" id="PS51253">
    <property type="entry name" value="HTH_CENPB"/>
    <property type="match status" value="1"/>
</dbReference>